<dbReference type="Proteomes" id="UP001254832">
    <property type="component" value="Unassembled WGS sequence"/>
</dbReference>
<dbReference type="PANTHER" id="PTHR34580">
    <property type="match status" value="1"/>
</dbReference>
<dbReference type="InterPro" id="IPR036388">
    <property type="entry name" value="WH-like_DNA-bd_sf"/>
</dbReference>
<dbReference type="InterPro" id="IPR026881">
    <property type="entry name" value="WYL_dom"/>
</dbReference>
<dbReference type="PROSITE" id="PS52050">
    <property type="entry name" value="WYL"/>
    <property type="match status" value="1"/>
</dbReference>
<dbReference type="GO" id="GO:0003700">
    <property type="term" value="F:DNA-binding transcription factor activity"/>
    <property type="evidence" value="ECO:0007669"/>
    <property type="project" value="InterPro"/>
</dbReference>
<keyword evidence="1" id="KW-0805">Transcription regulation</keyword>
<dbReference type="SUPFAM" id="SSF46785">
    <property type="entry name" value="Winged helix' DNA-binding domain"/>
    <property type="match status" value="1"/>
</dbReference>
<dbReference type="InterPro" id="IPR028349">
    <property type="entry name" value="PafC-like"/>
</dbReference>
<sequence length="315" mass="36570">MENNRLFRMLLLLLEKKKSTAPELARLFEISVRTVYRDIDRLSAAGIPVYTTTGKHGGVHLMDNYVMDKSLLSEDDQNEILLGLYSVSAIPHLNSAHMLKRLTAMFDHELDWIEFDFSPWGSIPMQERELFNQVKLAILSKQLMTFHYVDSDGESSIETIEPIKLIFKNNTWYFKGYDRNRPQHPEAQTYKMKRISELKLRSKLMEENTTSEGSDTKDHTANTPISLKLQFSSAIAYRAYDYFDPSRIEKLPDGRLLVSLEIHEGERLYSFLMSFGAELTILEPSYIRQELLHRHRMAVAHLQEQSSDQSSLDQE</sequence>
<dbReference type="AlphaFoldDB" id="A0AAP5LLL3"/>
<feature type="domain" description="HTH deoR-type" evidence="3">
    <location>
        <begin position="2"/>
        <end position="61"/>
    </location>
</feature>
<gene>
    <name evidence="4" type="ORF">J2W91_001939</name>
</gene>
<dbReference type="EMBL" id="JAVDTR010000004">
    <property type="protein sequence ID" value="MDR6723487.1"/>
    <property type="molecule type" value="Genomic_DNA"/>
</dbReference>
<dbReference type="GO" id="GO:0003677">
    <property type="term" value="F:DNA binding"/>
    <property type="evidence" value="ECO:0007669"/>
    <property type="project" value="UniProtKB-KW"/>
</dbReference>
<comment type="caution">
    <text evidence="4">The sequence shown here is derived from an EMBL/GenBank/DDBJ whole genome shotgun (WGS) entry which is preliminary data.</text>
</comment>
<dbReference type="Pfam" id="PF25583">
    <property type="entry name" value="WCX"/>
    <property type="match status" value="1"/>
</dbReference>
<proteinExistence type="predicted"/>
<evidence type="ECO:0000313" key="4">
    <source>
        <dbReference type="EMBL" id="MDR6723487.1"/>
    </source>
</evidence>
<reference evidence="4" key="1">
    <citation type="submission" date="2023-07" db="EMBL/GenBank/DDBJ databases">
        <title>Sorghum-associated microbial communities from plants grown in Nebraska, USA.</title>
        <authorList>
            <person name="Schachtman D."/>
        </authorList>
    </citation>
    <scope>NUCLEOTIDE SEQUENCE</scope>
    <source>
        <strain evidence="4">BE80</strain>
    </source>
</reference>
<dbReference type="InterPro" id="IPR001034">
    <property type="entry name" value="DeoR_HTH"/>
</dbReference>
<accession>A0AAP5LLL3</accession>
<evidence type="ECO:0000256" key="1">
    <source>
        <dbReference type="ARBA" id="ARBA00023015"/>
    </source>
</evidence>
<organism evidence="4 5">
    <name type="scientific">Paenibacillus amylolyticus</name>
    <dbReference type="NCBI Taxonomy" id="1451"/>
    <lineage>
        <taxon>Bacteria</taxon>
        <taxon>Bacillati</taxon>
        <taxon>Bacillota</taxon>
        <taxon>Bacilli</taxon>
        <taxon>Bacillales</taxon>
        <taxon>Paenibacillaceae</taxon>
        <taxon>Paenibacillus</taxon>
    </lineage>
</organism>
<protein>
    <submittedName>
        <fullName evidence="4">DNA-binding transcriptional regulator YafY</fullName>
    </submittedName>
</protein>
<dbReference type="PIRSF" id="PIRSF016838">
    <property type="entry name" value="PafC"/>
    <property type="match status" value="1"/>
</dbReference>
<dbReference type="Pfam" id="PF13280">
    <property type="entry name" value="WYL"/>
    <property type="match status" value="1"/>
</dbReference>
<keyword evidence="2" id="KW-0804">Transcription</keyword>
<evidence type="ECO:0000256" key="2">
    <source>
        <dbReference type="ARBA" id="ARBA00023163"/>
    </source>
</evidence>
<dbReference type="PANTHER" id="PTHR34580:SF1">
    <property type="entry name" value="PROTEIN PAFC"/>
    <property type="match status" value="1"/>
</dbReference>
<name>A0AAP5LLL3_PAEAM</name>
<dbReference type="InterPro" id="IPR036390">
    <property type="entry name" value="WH_DNA-bd_sf"/>
</dbReference>
<dbReference type="PROSITE" id="PS51000">
    <property type="entry name" value="HTH_DEOR_2"/>
    <property type="match status" value="1"/>
</dbReference>
<dbReference type="Gene3D" id="1.10.10.10">
    <property type="entry name" value="Winged helix-like DNA-binding domain superfamily/Winged helix DNA-binding domain"/>
    <property type="match status" value="1"/>
</dbReference>
<keyword evidence="4" id="KW-0238">DNA-binding</keyword>
<evidence type="ECO:0000313" key="5">
    <source>
        <dbReference type="Proteomes" id="UP001254832"/>
    </source>
</evidence>
<dbReference type="InterPro" id="IPR057727">
    <property type="entry name" value="WCX_dom"/>
</dbReference>
<evidence type="ECO:0000259" key="3">
    <source>
        <dbReference type="PROSITE" id="PS51000"/>
    </source>
</evidence>
<dbReference type="InterPro" id="IPR051534">
    <property type="entry name" value="CBASS_pafABC_assoc_protein"/>
</dbReference>
<dbReference type="Pfam" id="PF08279">
    <property type="entry name" value="HTH_11"/>
    <property type="match status" value="1"/>
</dbReference>
<dbReference type="InterPro" id="IPR013196">
    <property type="entry name" value="HTH_11"/>
</dbReference>